<accession>A0AAQ3L2V5</accession>
<dbReference type="PANTHER" id="PTHR34672">
    <property type="entry name" value="POLLEN-SPECIFIC ARABINOGALACTA PROTEIN BAN102"/>
    <property type="match status" value="1"/>
</dbReference>
<evidence type="ECO:0000256" key="1">
    <source>
        <dbReference type="SAM" id="Phobius"/>
    </source>
</evidence>
<keyword evidence="1" id="KW-1133">Transmembrane helix</keyword>
<evidence type="ECO:0000313" key="3">
    <source>
        <dbReference type="Proteomes" id="UP001327560"/>
    </source>
</evidence>
<dbReference type="EMBL" id="CP136897">
    <property type="protein sequence ID" value="WOL17201.1"/>
    <property type="molecule type" value="Genomic_DNA"/>
</dbReference>
<dbReference type="Proteomes" id="UP001327560">
    <property type="component" value="Chromosome 8"/>
</dbReference>
<keyword evidence="3" id="KW-1185">Reference proteome</keyword>
<dbReference type="AlphaFoldDB" id="A0AAQ3L2V5"/>
<organism evidence="2 3">
    <name type="scientific">Canna indica</name>
    <name type="common">Indian-shot</name>
    <dbReference type="NCBI Taxonomy" id="4628"/>
    <lineage>
        <taxon>Eukaryota</taxon>
        <taxon>Viridiplantae</taxon>
        <taxon>Streptophyta</taxon>
        <taxon>Embryophyta</taxon>
        <taxon>Tracheophyta</taxon>
        <taxon>Spermatophyta</taxon>
        <taxon>Magnoliopsida</taxon>
        <taxon>Liliopsida</taxon>
        <taxon>Zingiberales</taxon>
        <taxon>Cannaceae</taxon>
        <taxon>Canna</taxon>
    </lineage>
</organism>
<evidence type="ECO:0000313" key="2">
    <source>
        <dbReference type="EMBL" id="WOL17201.1"/>
    </source>
</evidence>
<sequence>MLMTRAFNDLSVTSVAERTRVLSAKEVGAERSATGLSTNLFGGRTRGEEVCDGDDEFLPCDGNDPWSVVSVKYKSPAMEMKKIACVVLVAAASATAALAADAPAPSPASASFAVSPAIGAVLGASVLSFFAFYLQ</sequence>
<reference evidence="2 3" key="1">
    <citation type="submission" date="2023-10" db="EMBL/GenBank/DDBJ databases">
        <title>Chromosome-scale genome assembly provides insights into flower coloration mechanisms of Canna indica.</title>
        <authorList>
            <person name="Li C."/>
        </authorList>
    </citation>
    <scope>NUCLEOTIDE SEQUENCE [LARGE SCALE GENOMIC DNA]</scope>
    <source>
        <tissue evidence="2">Flower</tissue>
    </source>
</reference>
<gene>
    <name evidence="2" type="ORF">Cni_G25990</name>
</gene>
<dbReference type="InterPro" id="IPR044702">
    <property type="entry name" value="AGP23/40"/>
</dbReference>
<protein>
    <submittedName>
        <fullName evidence="2">Uncharacterized protein</fullName>
    </submittedName>
</protein>
<keyword evidence="1" id="KW-0472">Membrane</keyword>
<dbReference type="PANTHER" id="PTHR34672:SF17">
    <property type="entry name" value="POLLEN-SPECIFIC ARABINOGALACTA PROTEIN BAN102"/>
    <property type="match status" value="1"/>
</dbReference>
<keyword evidence="1" id="KW-0812">Transmembrane</keyword>
<name>A0AAQ3L2V5_9LILI</name>
<feature type="transmembrane region" description="Helical" evidence="1">
    <location>
        <begin position="83"/>
        <end position="100"/>
    </location>
</feature>
<feature type="transmembrane region" description="Helical" evidence="1">
    <location>
        <begin position="112"/>
        <end position="134"/>
    </location>
</feature>
<proteinExistence type="predicted"/>